<sequence length="237" mass="25864">MASGNFGNVKEISTQGYNDHAQSYHDWTQSRPEGLEIRQNMVSKILNELGVSEGASDKINGLRVLELGCGAGDPITLRLAAHSAVASVVANDISSSMLAMLQMSLTKAGKTSEDKVEILEKDMMAFDFESGTLDGVIGLYSLIHLEQDQQVEMVAKISRWLKPGTGHLLCCFASAESLGKVNDNWLGMRAFWSSLGTTKSLEMLKSAGLEVVYQDVIHEHGDAEFLWVIARKAKTVK</sequence>
<accession>A0AAN7WCP6</accession>
<dbReference type="GO" id="GO:0032259">
    <property type="term" value="P:methylation"/>
    <property type="evidence" value="ECO:0007669"/>
    <property type="project" value="UniProtKB-KW"/>
</dbReference>
<evidence type="ECO:0000313" key="5">
    <source>
        <dbReference type="Proteomes" id="UP001310594"/>
    </source>
</evidence>
<dbReference type="InterPro" id="IPR029063">
    <property type="entry name" value="SAM-dependent_MTases_sf"/>
</dbReference>
<proteinExistence type="predicted"/>
<feature type="domain" description="Methyltransferase" evidence="3">
    <location>
        <begin position="64"/>
        <end position="164"/>
    </location>
</feature>
<dbReference type="InterPro" id="IPR041698">
    <property type="entry name" value="Methyltransf_25"/>
</dbReference>
<gene>
    <name evidence="4" type="ORF">LTR97_008540</name>
</gene>
<evidence type="ECO:0000256" key="1">
    <source>
        <dbReference type="ARBA" id="ARBA00022603"/>
    </source>
</evidence>
<evidence type="ECO:0000256" key="2">
    <source>
        <dbReference type="ARBA" id="ARBA00022679"/>
    </source>
</evidence>
<dbReference type="CDD" id="cd02440">
    <property type="entry name" value="AdoMet_MTases"/>
    <property type="match status" value="1"/>
</dbReference>
<dbReference type="SUPFAM" id="SSF53335">
    <property type="entry name" value="S-adenosyl-L-methionine-dependent methyltransferases"/>
    <property type="match status" value="1"/>
</dbReference>
<dbReference type="Proteomes" id="UP001310594">
    <property type="component" value="Unassembled WGS sequence"/>
</dbReference>
<keyword evidence="1" id="KW-0489">Methyltransferase</keyword>
<protein>
    <recommendedName>
        <fullName evidence="3">Methyltransferase domain-containing protein</fullName>
    </recommendedName>
</protein>
<evidence type="ECO:0000313" key="4">
    <source>
        <dbReference type="EMBL" id="KAK5696120.1"/>
    </source>
</evidence>
<dbReference type="PANTHER" id="PTHR43861:SF1">
    <property type="entry name" value="TRANS-ACONITATE 2-METHYLTRANSFERASE"/>
    <property type="match status" value="1"/>
</dbReference>
<reference evidence="4" key="1">
    <citation type="submission" date="2023-08" db="EMBL/GenBank/DDBJ databases">
        <title>Black Yeasts Isolated from many extreme environments.</title>
        <authorList>
            <person name="Coleine C."/>
            <person name="Stajich J.E."/>
            <person name="Selbmann L."/>
        </authorList>
    </citation>
    <scope>NUCLEOTIDE SEQUENCE</scope>
    <source>
        <strain evidence="4">CCFEE 5810</strain>
    </source>
</reference>
<dbReference type="PANTHER" id="PTHR43861">
    <property type="entry name" value="TRANS-ACONITATE 2-METHYLTRANSFERASE-RELATED"/>
    <property type="match status" value="1"/>
</dbReference>
<organism evidence="4 5">
    <name type="scientific">Elasticomyces elasticus</name>
    <dbReference type="NCBI Taxonomy" id="574655"/>
    <lineage>
        <taxon>Eukaryota</taxon>
        <taxon>Fungi</taxon>
        <taxon>Dikarya</taxon>
        <taxon>Ascomycota</taxon>
        <taxon>Pezizomycotina</taxon>
        <taxon>Dothideomycetes</taxon>
        <taxon>Dothideomycetidae</taxon>
        <taxon>Mycosphaerellales</taxon>
        <taxon>Teratosphaeriaceae</taxon>
        <taxon>Elasticomyces</taxon>
    </lineage>
</organism>
<dbReference type="Pfam" id="PF13649">
    <property type="entry name" value="Methyltransf_25"/>
    <property type="match status" value="1"/>
</dbReference>
<evidence type="ECO:0000259" key="3">
    <source>
        <dbReference type="Pfam" id="PF13649"/>
    </source>
</evidence>
<dbReference type="AlphaFoldDB" id="A0AAN7WCP6"/>
<dbReference type="EMBL" id="JAVRQU010000013">
    <property type="protein sequence ID" value="KAK5696120.1"/>
    <property type="molecule type" value="Genomic_DNA"/>
</dbReference>
<keyword evidence="2" id="KW-0808">Transferase</keyword>
<name>A0AAN7WCP6_9PEZI</name>
<comment type="caution">
    <text evidence="4">The sequence shown here is derived from an EMBL/GenBank/DDBJ whole genome shotgun (WGS) entry which is preliminary data.</text>
</comment>
<dbReference type="GO" id="GO:0008168">
    <property type="term" value="F:methyltransferase activity"/>
    <property type="evidence" value="ECO:0007669"/>
    <property type="project" value="UniProtKB-KW"/>
</dbReference>
<dbReference type="Gene3D" id="3.40.50.150">
    <property type="entry name" value="Vaccinia Virus protein VP39"/>
    <property type="match status" value="1"/>
</dbReference>